<accession>C0EH57</accession>
<sequence length="80" mass="9417">MTRFIAETSFFLPLYFTKFFCTSVSEIFAKRKSLLILRRSCPVDFVQFSHPFQNQGRTWRKMGDNVCAADFVPCFLDFTL</sequence>
<keyword evidence="2" id="KW-1185">Reference proteome</keyword>
<reference evidence="1 2" key="1">
    <citation type="submission" date="2009-01" db="EMBL/GenBank/DDBJ databases">
        <authorList>
            <person name="Fulton L."/>
            <person name="Clifton S."/>
            <person name="Fulton B."/>
            <person name="Xu J."/>
            <person name="Minx P."/>
            <person name="Pepin K.H."/>
            <person name="Johnson M."/>
            <person name="Bhonagiri V."/>
            <person name="Nash W.E."/>
            <person name="Mardis E.R."/>
            <person name="Wilson R.K."/>
        </authorList>
    </citation>
    <scope>NUCLEOTIDE SEQUENCE [LARGE SCALE GENOMIC DNA]</scope>
    <source>
        <strain evidence="1 2">DSM 5476</strain>
    </source>
</reference>
<gene>
    <name evidence="1" type="ORF">CLOSTMETH_03258</name>
</gene>
<dbReference type="AlphaFoldDB" id="C0EH57"/>
<name>C0EH57_9FIRM</name>
<dbReference type="HOGENOM" id="CLU_2583541_0_0_9"/>
<organism evidence="1 2">
    <name type="scientific">[Clostridium] methylpentosum DSM 5476</name>
    <dbReference type="NCBI Taxonomy" id="537013"/>
    <lineage>
        <taxon>Bacteria</taxon>
        <taxon>Bacillati</taxon>
        <taxon>Bacillota</taxon>
        <taxon>Clostridia</taxon>
        <taxon>Eubacteriales</taxon>
        <taxon>Oscillospiraceae</taxon>
        <taxon>Oscillospiraceae incertae sedis</taxon>
    </lineage>
</organism>
<dbReference type="Proteomes" id="UP000003340">
    <property type="component" value="Unassembled WGS sequence"/>
</dbReference>
<proteinExistence type="predicted"/>
<evidence type="ECO:0000313" key="1">
    <source>
        <dbReference type="EMBL" id="EEG29145.1"/>
    </source>
</evidence>
<dbReference type="EMBL" id="ACEC01000115">
    <property type="protein sequence ID" value="EEG29145.1"/>
    <property type="molecule type" value="Genomic_DNA"/>
</dbReference>
<protein>
    <submittedName>
        <fullName evidence="1">Uncharacterized protein</fullName>
    </submittedName>
</protein>
<reference evidence="1 2" key="2">
    <citation type="submission" date="2009-02" db="EMBL/GenBank/DDBJ databases">
        <title>Draft genome sequence of Clostridium methylpentosum (DSM 5476).</title>
        <authorList>
            <person name="Sudarsanam P."/>
            <person name="Ley R."/>
            <person name="Guruge J."/>
            <person name="Turnbaugh P.J."/>
            <person name="Mahowald M."/>
            <person name="Liep D."/>
            <person name="Gordon J."/>
        </authorList>
    </citation>
    <scope>NUCLEOTIDE SEQUENCE [LARGE SCALE GENOMIC DNA]</scope>
    <source>
        <strain evidence="1 2">DSM 5476</strain>
    </source>
</reference>
<dbReference type="STRING" id="537013.CLOSTMETH_03258"/>
<evidence type="ECO:0000313" key="2">
    <source>
        <dbReference type="Proteomes" id="UP000003340"/>
    </source>
</evidence>
<comment type="caution">
    <text evidence="1">The sequence shown here is derived from an EMBL/GenBank/DDBJ whole genome shotgun (WGS) entry which is preliminary data.</text>
</comment>